<dbReference type="OrthoDB" id="5841688at2759"/>
<organism evidence="3">
    <name type="scientific">Haemonchus placei</name>
    <name type="common">Barber's pole worm</name>
    <dbReference type="NCBI Taxonomy" id="6290"/>
    <lineage>
        <taxon>Eukaryota</taxon>
        <taxon>Metazoa</taxon>
        <taxon>Ecdysozoa</taxon>
        <taxon>Nematoda</taxon>
        <taxon>Chromadorea</taxon>
        <taxon>Rhabditida</taxon>
        <taxon>Rhabditina</taxon>
        <taxon>Rhabditomorpha</taxon>
        <taxon>Strongyloidea</taxon>
        <taxon>Trichostrongylidae</taxon>
        <taxon>Haemonchus</taxon>
    </lineage>
</organism>
<dbReference type="AlphaFoldDB" id="A0A0N4WMV6"/>
<keyword evidence="2" id="KW-1185">Reference proteome</keyword>
<name>A0A0N4WMV6_HAEPC</name>
<protein>
    <submittedName>
        <fullName evidence="3">Bacteriocin</fullName>
    </submittedName>
</protein>
<proteinExistence type="predicted"/>
<dbReference type="WBParaSite" id="HPLM_0001257001-mRNA-1">
    <property type="protein sequence ID" value="HPLM_0001257001-mRNA-1"/>
    <property type="gene ID" value="HPLM_0001257001"/>
</dbReference>
<dbReference type="Proteomes" id="UP000268014">
    <property type="component" value="Unassembled WGS sequence"/>
</dbReference>
<evidence type="ECO:0000313" key="1">
    <source>
        <dbReference type="EMBL" id="VDO46033.1"/>
    </source>
</evidence>
<reference evidence="3" key="1">
    <citation type="submission" date="2017-02" db="UniProtKB">
        <authorList>
            <consortium name="WormBaseParasite"/>
        </authorList>
    </citation>
    <scope>IDENTIFICATION</scope>
</reference>
<dbReference type="OMA" id="SCQRTKL"/>
<dbReference type="EMBL" id="UZAF01017904">
    <property type="protein sequence ID" value="VDO46033.1"/>
    <property type="molecule type" value="Genomic_DNA"/>
</dbReference>
<reference evidence="1 2" key="2">
    <citation type="submission" date="2018-11" db="EMBL/GenBank/DDBJ databases">
        <authorList>
            <consortium name="Pathogen Informatics"/>
        </authorList>
    </citation>
    <scope>NUCLEOTIDE SEQUENCE [LARGE SCALE GENOMIC DNA]</scope>
    <source>
        <strain evidence="1 2">MHpl1</strain>
    </source>
</reference>
<accession>A0A0N4WMV6</accession>
<gene>
    <name evidence="1" type="ORF">HPLM_LOCUS12562</name>
</gene>
<evidence type="ECO:0000313" key="3">
    <source>
        <dbReference type="WBParaSite" id="HPLM_0001257001-mRNA-1"/>
    </source>
</evidence>
<sequence length="90" mass="10129">MNVVKIYKALQSLQYLSYDRTTLTTLSPAISKMKATSLSASYYCKQQPISAAAMTNLGGNMVWWTNNGYNPTSQQVQNLFNTASQFLEQY</sequence>
<evidence type="ECO:0000313" key="2">
    <source>
        <dbReference type="Proteomes" id="UP000268014"/>
    </source>
</evidence>